<proteinExistence type="predicted"/>
<dbReference type="AlphaFoldDB" id="A0AAD9K338"/>
<sequence>MNGLAGESTGRRTDIRMGGSRRQLRALTPNQLRGPNAIVVIGRLRARLNTLTAWSTLARYVPPWFHGLSVWRLGGRHARGELRKGCRRMGAPRAIRCTQPTCRCDCFSPGKSFLRTCDTCKHGWVAHGRSEDNVNALIPVTPVIQSTVYC</sequence>
<reference evidence="1" key="1">
    <citation type="journal article" date="2023" name="Mol. Biol. Evol.">
        <title>Third-Generation Sequencing Reveals the Adaptive Role of the Epigenome in Three Deep-Sea Polychaetes.</title>
        <authorList>
            <person name="Perez M."/>
            <person name="Aroh O."/>
            <person name="Sun Y."/>
            <person name="Lan Y."/>
            <person name="Juniper S.K."/>
            <person name="Young C.R."/>
            <person name="Angers B."/>
            <person name="Qian P.Y."/>
        </authorList>
    </citation>
    <scope>NUCLEOTIDE SEQUENCE</scope>
    <source>
        <strain evidence="1">P08H-3</strain>
    </source>
</reference>
<dbReference type="EMBL" id="JAODUP010000079">
    <property type="protein sequence ID" value="KAK2163460.1"/>
    <property type="molecule type" value="Genomic_DNA"/>
</dbReference>
<protein>
    <submittedName>
        <fullName evidence="1">Uncharacterized protein</fullName>
    </submittedName>
</protein>
<gene>
    <name evidence="1" type="ORF">LSH36_79g06009</name>
</gene>
<evidence type="ECO:0000313" key="1">
    <source>
        <dbReference type="EMBL" id="KAK2163460.1"/>
    </source>
</evidence>
<comment type="caution">
    <text evidence="1">The sequence shown here is derived from an EMBL/GenBank/DDBJ whole genome shotgun (WGS) entry which is preliminary data.</text>
</comment>
<dbReference type="Proteomes" id="UP001208570">
    <property type="component" value="Unassembled WGS sequence"/>
</dbReference>
<organism evidence="1 2">
    <name type="scientific">Paralvinella palmiformis</name>
    <dbReference type="NCBI Taxonomy" id="53620"/>
    <lineage>
        <taxon>Eukaryota</taxon>
        <taxon>Metazoa</taxon>
        <taxon>Spiralia</taxon>
        <taxon>Lophotrochozoa</taxon>
        <taxon>Annelida</taxon>
        <taxon>Polychaeta</taxon>
        <taxon>Sedentaria</taxon>
        <taxon>Canalipalpata</taxon>
        <taxon>Terebellida</taxon>
        <taxon>Terebelliformia</taxon>
        <taxon>Alvinellidae</taxon>
        <taxon>Paralvinella</taxon>
    </lineage>
</organism>
<name>A0AAD9K338_9ANNE</name>
<accession>A0AAD9K338</accession>
<keyword evidence="2" id="KW-1185">Reference proteome</keyword>
<evidence type="ECO:0000313" key="2">
    <source>
        <dbReference type="Proteomes" id="UP001208570"/>
    </source>
</evidence>